<reference evidence="2" key="1">
    <citation type="journal article" date="2019" name="Int. J. Syst. Evol. Microbiol.">
        <title>The Global Catalogue of Microorganisms (GCM) 10K type strain sequencing project: providing services to taxonomists for standard genome sequencing and annotation.</title>
        <authorList>
            <consortium name="The Broad Institute Genomics Platform"/>
            <consortium name="The Broad Institute Genome Sequencing Center for Infectious Disease"/>
            <person name="Wu L."/>
            <person name="Ma J."/>
        </authorList>
    </citation>
    <scope>NUCLEOTIDE SEQUENCE [LARGE SCALE GENOMIC DNA]</scope>
    <source>
        <strain evidence="2">KCTC 42107</strain>
    </source>
</reference>
<protein>
    <recommendedName>
        <fullName evidence="3">DUF3887 domain-containing protein</fullName>
    </recommendedName>
</protein>
<accession>A0ABW5NWR6</accession>
<comment type="caution">
    <text evidence="1">The sequence shown here is derived from an EMBL/GenBank/DDBJ whole genome shotgun (WGS) entry which is preliminary data.</text>
</comment>
<name>A0ABW5NWR6_9FLAO</name>
<sequence>MKTKIILIFALIVTLTGYGQDKGKFDTQLNTVVKLFTTKNADVINPVLAENYTIAGIFPGAEEQVLPQVLPQLPRFDGYKLVSQSEEKEGTRINILLTESKSGYEYPANFLFNKEKKIQEFNILETASIETQINGK</sequence>
<evidence type="ECO:0000313" key="2">
    <source>
        <dbReference type="Proteomes" id="UP001597480"/>
    </source>
</evidence>
<organism evidence="1 2">
    <name type="scientific">Flavobacterium suzhouense</name>
    <dbReference type="NCBI Taxonomy" id="1529638"/>
    <lineage>
        <taxon>Bacteria</taxon>
        <taxon>Pseudomonadati</taxon>
        <taxon>Bacteroidota</taxon>
        <taxon>Flavobacteriia</taxon>
        <taxon>Flavobacteriales</taxon>
        <taxon>Flavobacteriaceae</taxon>
        <taxon>Flavobacterium</taxon>
    </lineage>
</organism>
<evidence type="ECO:0008006" key="3">
    <source>
        <dbReference type="Google" id="ProtNLM"/>
    </source>
</evidence>
<dbReference type="RefSeq" id="WP_379822252.1">
    <property type="nucleotide sequence ID" value="NZ_JBHUMD010000029.1"/>
</dbReference>
<dbReference type="EMBL" id="JBHUMD010000029">
    <property type="protein sequence ID" value="MFD2603456.1"/>
    <property type="molecule type" value="Genomic_DNA"/>
</dbReference>
<evidence type="ECO:0000313" key="1">
    <source>
        <dbReference type="EMBL" id="MFD2603456.1"/>
    </source>
</evidence>
<gene>
    <name evidence="1" type="ORF">ACFSR3_15435</name>
</gene>
<proteinExistence type="predicted"/>
<dbReference type="Proteomes" id="UP001597480">
    <property type="component" value="Unassembled WGS sequence"/>
</dbReference>
<keyword evidence="2" id="KW-1185">Reference proteome</keyword>